<protein>
    <submittedName>
        <fullName evidence="1">(Na+)-NQR maturation NqrM</fullName>
    </submittedName>
</protein>
<dbReference type="InterPro" id="IPR007495">
    <property type="entry name" value="NqrM"/>
</dbReference>
<dbReference type="Proteomes" id="UP001236500">
    <property type="component" value="Chromosome"/>
</dbReference>
<name>A0ABY8NE99_9GAMM</name>
<proteinExistence type="predicted"/>
<dbReference type="EMBL" id="CP118605">
    <property type="protein sequence ID" value="WGL17246.1"/>
    <property type="molecule type" value="Genomic_DNA"/>
</dbReference>
<dbReference type="PANTHER" id="PTHR40691:SF3">
    <property type="entry name" value="(NA+)-NQR MATURATION NQRM"/>
    <property type="match status" value="1"/>
</dbReference>
<evidence type="ECO:0000313" key="1">
    <source>
        <dbReference type="EMBL" id="WGL17246.1"/>
    </source>
</evidence>
<evidence type="ECO:0000313" key="2">
    <source>
        <dbReference type="Proteomes" id="UP001236500"/>
    </source>
</evidence>
<dbReference type="RefSeq" id="WP_280321086.1">
    <property type="nucleotide sequence ID" value="NZ_CP118605.1"/>
</dbReference>
<gene>
    <name evidence="1" type="primary">nqrM</name>
    <name evidence="1" type="ORF">PVT68_02845</name>
</gene>
<keyword evidence="2" id="KW-1185">Reference proteome</keyword>
<reference evidence="1 2" key="1">
    <citation type="submission" date="2023-02" db="EMBL/GenBank/DDBJ databases">
        <title>Description and genomic characterization of Microbulbifer bruguierae sp. nov., isolated from the sediment of mangrove plant Bruguiera sexangula.</title>
        <authorList>
            <person name="Long M."/>
        </authorList>
    </citation>
    <scope>NUCLEOTIDE SEQUENCE [LARGE SCALE GENOMIC DNA]</scope>
    <source>
        <strain evidence="1 2">H12</strain>
    </source>
</reference>
<sequence length="86" mass="9215">MTIYILAFIIVLLVITGMALGAIVQNKPLKGSCGGLNKIGMKKDCDICGGDDQECEKEQERQRKAALAKASAPDLAYDATAKTKQK</sequence>
<accession>A0ABY8NE99</accession>
<dbReference type="PANTHER" id="PTHR40691">
    <property type="entry name" value="(NA+)-NQR MATURATION NQRM"/>
    <property type="match status" value="1"/>
</dbReference>
<organism evidence="1 2">
    <name type="scientific">Microbulbifer bruguierae</name>
    <dbReference type="NCBI Taxonomy" id="3029061"/>
    <lineage>
        <taxon>Bacteria</taxon>
        <taxon>Pseudomonadati</taxon>
        <taxon>Pseudomonadota</taxon>
        <taxon>Gammaproteobacteria</taxon>
        <taxon>Cellvibrionales</taxon>
        <taxon>Microbulbiferaceae</taxon>
        <taxon>Microbulbifer</taxon>
    </lineage>
</organism>
<dbReference type="Pfam" id="PF04400">
    <property type="entry name" value="NqrM"/>
    <property type="match status" value="1"/>
</dbReference>